<evidence type="ECO:0000256" key="1">
    <source>
        <dbReference type="RuleBase" id="RU000487"/>
    </source>
</evidence>
<sequence length="395" mass="43425">MKIAVNTAKLLRNVPLPDEIATVHDNAVIADFGSGTTRIGFSGDDAPRLQLPTVFSSSSDGTVETFATAYKQRESHAVQNVVERGLVKNWEGMEHLLNHLDNLLGISKDPNTPLFLTEAALVPREQREELVKILFEKHHATGVYFGCSPVLSLYASGRTSGMVLEMGHGSCHTVPVFEGFPLYHSILQMDFGGDDLTSWMGKQISSHNITFPAHHQRDIWSYVKELHCPVASDRSAFTTAVNENNKGDVIYHTLPDGTVIPLGTERYLPCEAFFDPSLVVFDNPGAPSAGPRRGIHQLAMDSTRKCDQDVAPLLFGNVVLSGGSSLYRGLPDRIHRELQELAPAEKVRIFASTERRNAAFVGASILASLPTFQEMWVTKADYDEIGPAVAHRNCF</sequence>
<dbReference type="PRINTS" id="PR00190">
    <property type="entry name" value="ACTIN"/>
</dbReference>
<dbReference type="InterPro" id="IPR004000">
    <property type="entry name" value="Actin"/>
</dbReference>
<dbReference type="InterPro" id="IPR043129">
    <property type="entry name" value="ATPase_NBD"/>
</dbReference>
<evidence type="ECO:0000313" key="2">
    <source>
        <dbReference type="EMBL" id="CUG90610.1"/>
    </source>
</evidence>
<dbReference type="PANTHER" id="PTHR11937">
    <property type="entry name" value="ACTIN"/>
    <property type="match status" value="1"/>
</dbReference>
<dbReference type="FunFam" id="3.30.420.40:FF:000058">
    <property type="entry name" value="Putative actin-related protein 5"/>
    <property type="match status" value="1"/>
</dbReference>
<dbReference type="AlphaFoldDB" id="A0A0S4JGK8"/>
<dbReference type="InterPro" id="IPR004001">
    <property type="entry name" value="Actin_CS"/>
</dbReference>
<proteinExistence type="inferred from homology"/>
<evidence type="ECO:0000313" key="3">
    <source>
        <dbReference type="Proteomes" id="UP000051952"/>
    </source>
</evidence>
<dbReference type="SUPFAM" id="SSF53067">
    <property type="entry name" value="Actin-like ATPase domain"/>
    <property type="match status" value="2"/>
</dbReference>
<dbReference type="SMART" id="SM00268">
    <property type="entry name" value="ACTIN"/>
    <property type="match status" value="1"/>
</dbReference>
<name>A0A0S4JGK8_BODSA</name>
<dbReference type="Proteomes" id="UP000051952">
    <property type="component" value="Unassembled WGS sequence"/>
</dbReference>
<dbReference type="Gene3D" id="3.90.640.10">
    <property type="entry name" value="Actin, Chain A, domain 4"/>
    <property type="match status" value="1"/>
</dbReference>
<gene>
    <name evidence="2" type="ORF">BSAL_27950</name>
</gene>
<comment type="similarity">
    <text evidence="1">Belongs to the actin family.</text>
</comment>
<dbReference type="PROSITE" id="PS00432">
    <property type="entry name" value="ACTINS_2"/>
    <property type="match status" value="1"/>
</dbReference>
<dbReference type="EMBL" id="CYKH01001851">
    <property type="protein sequence ID" value="CUG90610.1"/>
    <property type="molecule type" value="Genomic_DNA"/>
</dbReference>
<dbReference type="OrthoDB" id="270004at2759"/>
<reference evidence="3" key="1">
    <citation type="submission" date="2015-09" db="EMBL/GenBank/DDBJ databases">
        <authorList>
            <consortium name="Pathogen Informatics"/>
        </authorList>
    </citation>
    <scope>NUCLEOTIDE SEQUENCE [LARGE SCALE GENOMIC DNA]</scope>
    <source>
        <strain evidence="3">Lake Konstanz</strain>
    </source>
</reference>
<dbReference type="VEuPathDB" id="TriTrypDB:BSAL_27950"/>
<organism evidence="2 3">
    <name type="scientific">Bodo saltans</name>
    <name type="common">Flagellated protozoan</name>
    <dbReference type="NCBI Taxonomy" id="75058"/>
    <lineage>
        <taxon>Eukaryota</taxon>
        <taxon>Discoba</taxon>
        <taxon>Euglenozoa</taxon>
        <taxon>Kinetoplastea</taxon>
        <taxon>Metakinetoplastina</taxon>
        <taxon>Eubodonida</taxon>
        <taxon>Bodonidae</taxon>
        <taxon>Bodo</taxon>
    </lineage>
</organism>
<protein>
    <submittedName>
        <fullName evidence="2">Actin-like protein, putative</fullName>
    </submittedName>
</protein>
<dbReference type="OMA" id="MNIPLNT"/>
<dbReference type="Gene3D" id="3.30.420.40">
    <property type="match status" value="2"/>
</dbReference>
<accession>A0A0S4JGK8</accession>
<keyword evidence="3" id="KW-1185">Reference proteome</keyword>
<dbReference type="Pfam" id="PF00022">
    <property type="entry name" value="Actin"/>
    <property type="match status" value="1"/>
</dbReference>